<keyword evidence="1" id="KW-0732">Signal</keyword>
<dbReference type="InterPro" id="IPR056645">
    <property type="entry name" value="DUF7743"/>
</dbReference>
<evidence type="ECO:0000313" key="6">
    <source>
        <dbReference type="Proteomes" id="UP000695562"/>
    </source>
</evidence>
<sequence length="1032" mass="114782">MSLFKNRNGYTGLILVFLFFVSSVNSQAPNVLGFKVLYETYYSGGQCVFDFEVNLDVDFNQYTFSLNPYTSTVFAKNVVEGKSLIRVRTETGLGNNIIINANFVDALTNSYQITLGILECIDYPANLAYQEIVSDYPNTVGPQEVLYFFRISNFAKQFSGPCYPQSSPYSCSLSQYAPKTDPSLFLISIKPITASELEVSNLIIEIFEPIGKTFTFTSLMAPFGSLQSTLLVPPPSVFITTTSETNTYILFNILGDYRSMNLGLIFLGQQTNGALNYKRVKGGVLDSTFLIMLTNSPSSDSPAEDICEISFYNGASKALNLATIHNSRGSLNLISNVLPLASPFPLDNHSNFINVSFLATTYTQDMLYTLIDSSMQMDIKYPFGYKSGNLKTYTFEITELTSKYEKTASSMVIATHSTMSFGPIPIYSTNPIQIDTTPPVINDIQTTRVNNSFIKISLNITDDISGFAVAILGGPGFEKDVIEVLPHHIVKGDLNNGVFEIITDTIFKLSGEVSVADRASNNLKFQFADNVYNVNGKSIDLLQDKLSPETITLFYFEKPIVDVSQQGQSNTLYLNFIGAGPHSKVFFDLLLNTLVETVDIYDQSQFHYWDPVLNLIKIDFYLPKGLASGELNYLLQFTKPVTSQLLSQILGSNSTLTIAEDVTANQLPPLVTKIIASQPFYMLGATQNANIGWSIEVETPKHRLKSALFTVTSDYDPVGVNYTFNSPIFTITNNFVIDFQVSGDSRSQIYTISYAYLEDDEGLKSGFRAKPWTNAFFQVEIPSITVTCPLIIDSQGPTVLSFERISPQPFNPLGSNRKLKYEYEAYDPSGILERLKPSVFLNGRLNTKSFFNLYKKSLFECETSITFSNSTNVRYESTCDVPYGLGYPDGLLVSVYGFVDKYMNVFGLSSQDLQINNYEYYLNGSVSTPLAPIIESINNFNGNGKLELHGSRFGSSGTTIIEIKTQGTNSFTVLSPSFHDFSSVYISFDYQSADSFYIRIKNEYDTNYSNEYYVQLSENSSSSPSSSSSSHS</sequence>
<organism evidence="5 6">
    <name type="scientific">Polysphondylium violaceum</name>
    <dbReference type="NCBI Taxonomy" id="133409"/>
    <lineage>
        <taxon>Eukaryota</taxon>
        <taxon>Amoebozoa</taxon>
        <taxon>Evosea</taxon>
        <taxon>Eumycetozoa</taxon>
        <taxon>Dictyostelia</taxon>
        <taxon>Dictyosteliales</taxon>
        <taxon>Dictyosteliaceae</taxon>
        <taxon>Polysphondylium</taxon>
    </lineage>
</organism>
<feature type="domain" description="DUF7743" evidence="4">
    <location>
        <begin position="434"/>
        <end position="539"/>
    </location>
</feature>
<feature type="domain" description="DUF7035" evidence="3">
    <location>
        <begin position="666"/>
        <end position="788"/>
    </location>
</feature>
<evidence type="ECO:0000256" key="1">
    <source>
        <dbReference type="SAM" id="SignalP"/>
    </source>
</evidence>
<evidence type="ECO:0000313" key="5">
    <source>
        <dbReference type="EMBL" id="KAF2068388.1"/>
    </source>
</evidence>
<feature type="signal peptide" evidence="1">
    <location>
        <begin position="1"/>
        <end position="26"/>
    </location>
</feature>
<reference evidence="5" key="1">
    <citation type="submission" date="2020-01" db="EMBL/GenBank/DDBJ databases">
        <title>Development of genomics and gene disruption for Polysphondylium violaceum indicates a role for the polyketide synthase stlB in stalk morphogenesis.</title>
        <authorList>
            <person name="Narita B."/>
            <person name="Kawabe Y."/>
            <person name="Kin K."/>
            <person name="Saito T."/>
            <person name="Gibbs R."/>
            <person name="Kuspa A."/>
            <person name="Muzny D."/>
            <person name="Queller D."/>
            <person name="Richards S."/>
            <person name="Strassman J."/>
            <person name="Sucgang R."/>
            <person name="Worley K."/>
            <person name="Schaap P."/>
        </authorList>
    </citation>
    <scope>NUCLEOTIDE SEQUENCE</scope>
    <source>
        <strain evidence="5">QSvi11</strain>
    </source>
</reference>
<dbReference type="AlphaFoldDB" id="A0A8J4PKB5"/>
<keyword evidence="6" id="KW-1185">Reference proteome</keyword>
<accession>A0A8J4PKB5</accession>
<evidence type="ECO:0008006" key="7">
    <source>
        <dbReference type="Google" id="ProtNLM"/>
    </source>
</evidence>
<dbReference type="EMBL" id="AJWJ01001017">
    <property type="protein sequence ID" value="KAF2068388.1"/>
    <property type="molecule type" value="Genomic_DNA"/>
</dbReference>
<dbReference type="InterPro" id="IPR055462">
    <property type="entry name" value="DUF7034"/>
</dbReference>
<name>A0A8J4PKB5_9MYCE</name>
<dbReference type="Pfam" id="PF23033">
    <property type="entry name" value="DUF7034"/>
    <property type="match status" value="1"/>
</dbReference>
<dbReference type="Proteomes" id="UP000695562">
    <property type="component" value="Unassembled WGS sequence"/>
</dbReference>
<dbReference type="PANTHER" id="PTHR31378">
    <property type="entry name" value="EGF-LIKE DOMAIN-CONTAINING PROTEIN-RELATED-RELATED"/>
    <property type="match status" value="1"/>
</dbReference>
<comment type="caution">
    <text evidence="5">The sequence shown here is derived from an EMBL/GenBank/DDBJ whole genome shotgun (WGS) entry which is preliminary data.</text>
</comment>
<feature type="domain" description="DUF7034" evidence="2">
    <location>
        <begin position="797"/>
        <end position="927"/>
    </location>
</feature>
<protein>
    <recommendedName>
        <fullName evidence="7">IPT/TIG domain-containing protein</fullName>
    </recommendedName>
</protein>
<dbReference type="InterPro" id="IPR055463">
    <property type="entry name" value="DUF7035"/>
</dbReference>
<evidence type="ECO:0000259" key="3">
    <source>
        <dbReference type="Pfam" id="PF23034"/>
    </source>
</evidence>
<dbReference type="Pfam" id="PF23034">
    <property type="entry name" value="DUF7035"/>
    <property type="match status" value="1"/>
</dbReference>
<dbReference type="PANTHER" id="PTHR31378:SF5">
    <property type="entry name" value="EGF-LIKE DOMAIN-CONTAINING PROTEIN"/>
    <property type="match status" value="1"/>
</dbReference>
<proteinExistence type="predicted"/>
<feature type="chain" id="PRO_5035250839" description="IPT/TIG domain-containing protein" evidence="1">
    <location>
        <begin position="27"/>
        <end position="1032"/>
    </location>
</feature>
<dbReference type="Pfam" id="PF24893">
    <property type="entry name" value="DUF7743"/>
    <property type="match status" value="1"/>
</dbReference>
<evidence type="ECO:0000259" key="2">
    <source>
        <dbReference type="Pfam" id="PF23033"/>
    </source>
</evidence>
<evidence type="ECO:0000259" key="4">
    <source>
        <dbReference type="Pfam" id="PF24893"/>
    </source>
</evidence>
<gene>
    <name evidence="5" type="ORF">CYY_010287</name>
</gene>
<feature type="non-terminal residue" evidence="5">
    <location>
        <position position="1032"/>
    </location>
</feature>